<dbReference type="InterPro" id="IPR001870">
    <property type="entry name" value="B30.2/SPRY"/>
</dbReference>
<dbReference type="PANTHER" id="PTHR24103">
    <property type="entry name" value="E3 UBIQUITIN-PROTEIN LIGASE TRIM"/>
    <property type="match status" value="1"/>
</dbReference>
<comment type="caution">
    <text evidence="2">The sequence shown here is derived from an EMBL/GenBank/DDBJ whole genome shotgun (WGS) entry which is preliminary data.</text>
</comment>
<reference evidence="2 3" key="1">
    <citation type="submission" date="2019-09" db="EMBL/GenBank/DDBJ databases">
        <title>Bird 10,000 Genomes (B10K) Project - Family phase.</title>
        <authorList>
            <person name="Zhang G."/>
        </authorList>
    </citation>
    <scope>NUCLEOTIDE SEQUENCE [LARGE SCALE GENOMIC DNA]</scope>
    <source>
        <strain evidence="2">B10K-DU-002-46</strain>
        <tissue evidence="2">Muscle</tissue>
    </source>
</reference>
<feature type="non-terminal residue" evidence="2">
    <location>
        <position position="67"/>
    </location>
</feature>
<dbReference type="PROSITE" id="PS50188">
    <property type="entry name" value="B302_SPRY"/>
    <property type="match status" value="1"/>
</dbReference>
<gene>
    <name evidence="2" type="primary">Nf7o</name>
    <name evidence="2" type="ORF">SCYSUP_R15277</name>
</gene>
<organism evidence="2 3">
    <name type="scientific">Scytalopus superciliaris</name>
    <dbReference type="NCBI Taxonomy" id="312124"/>
    <lineage>
        <taxon>Eukaryota</taxon>
        <taxon>Metazoa</taxon>
        <taxon>Chordata</taxon>
        <taxon>Craniata</taxon>
        <taxon>Vertebrata</taxon>
        <taxon>Euteleostomi</taxon>
        <taxon>Archelosauria</taxon>
        <taxon>Archosauria</taxon>
        <taxon>Dinosauria</taxon>
        <taxon>Saurischia</taxon>
        <taxon>Theropoda</taxon>
        <taxon>Coelurosauria</taxon>
        <taxon>Aves</taxon>
        <taxon>Neognathae</taxon>
        <taxon>Neoaves</taxon>
        <taxon>Telluraves</taxon>
        <taxon>Australaves</taxon>
        <taxon>Passeriformes</taxon>
        <taxon>Rhinocryptidae</taxon>
        <taxon>Scytalopus</taxon>
    </lineage>
</organism>
<feature type="non-terminal residue" evidence="2">
    <location>
        <position position="1"/>
    </location>
</feature>
<accession>A0A7L1YYT0</accession>
<evidence type="ECO:0000259" key="1">
    <source>
        <dbReference type="PROSITE" id="PS50188"/>
    </source>
</evidence>
<dbReference type="InterPro" id="IPR003879">
    <property type="entry name" value="Butyrophylin_SPRY"/>
</dbReference>
<protein>
    <submittedName>
        <fullName evidence="2">NF7O factor</fullName>
    </submittedName>
</protein>
<sequence>TALHWPPAPLALKEKPRRIRVRLDYEGGRVTFYNAENMAQILQFEAPFAEKVFPYFWLWSAETYIHL</sequence>
<dbReference type="InterPro" id="IPR013320">
    <property type="entry name" value="ConA-like_dom_sf"/>
</dbReference>
<feature type="domain" description="B30.2/SPRY" evidence="1">
    <location>
        <begin position="1"/>
        <end position="67"/>
    </location>
</feature>
<dbReference type="Pfam" id="PF00622">
    <property type="entry name" value="SPRY"/>
    <property type="match status" value="1"/>
</dbReference>
<dbReference type="SUPFAM" id="SSF49899">
    <property type="entry name" value="Concanavalin A-like lectins/glucanases"/>
    <property type="match status" value="1"/>
</dbReference>
<proteinExistence type="predicted"/>
<dbReference type="AlphaFoldDB" id="A0A7L1YYT0"/>
<dbReference type="PRINTS" id="PR01407">
    <property type="entry name" value="BUTYPHLNCDUF"/>
</dbReference>
<dbReference type="Gene3D" id="2.60.120.920">
    <property type="match status" value="1"/>
</dbReference>
<dbReference type="InterPro" id="IPR050143">
    <property type="entry name" value="TRIM/RBCC"/>
</dbReference>
<evidence type="ECO:0000313" key="3">
    <source>
        <dbReference type="Proteomes" id="UP000580825"/>
    </source>
</evidence>
<name>A0A7L1YYT0_9PASS</name>
<dbReference type="EMBL" id="VXBX01007337">
    <property type="protein sequence ID" value="NXP26338.1"/>
    <property type="molecule type" value="Genomic_DNA"/>
</dbReference>
<keyword evidence="3" id="KW-1185">Reference proteome</keyword>
<dbReference type="InterPro" id="IPR003877">
    <property type="entry name" value="SPRY_dom"/>
</dbReference>
<dbReference type="InterPro" id="IPR043136">
    <property type="entry name" value="B30.2/SPRY_sf"/>
</dbReference>
<evidence type="ECO:0000313" key="2">
    <source>
        <dbReference type="EMBL" id="NXP26338.1"/>
    </source>
</evidence>
<dbReference type="Proteomes" id="UP000580825">
    <property type="component" value="Unassembled WGS sequence"/>
</dbReference>